<gene>
    <name evidence="1" type="ORF">MSAN_02532300</name>
</gene>
<proteinExistence type="predicted"/>
<sequence length="71" mass="8200">MEQKINLVLSQVVEFYSHVVKTGDQPSYYTSGIGTYVKGSRFTKRVRTMFKNKWASITAWNFKSNLLAGYQ</sequence>
<dbReference type="EMBL" id="JACAZH010000130">
    <property type="protein sequence ID" value="KAF7324233.1"/>
    <property type="molecule type" value="Genomic_DNA"/>
</dbReference>
<dbReference type="OrthoDB" id="538223at2759"/>
<comment type="caution">
    <text evidence="1">The sequence shown here is derived from an EMBL/GenBank/DDBJ whole genome shotgun (WGS) entry which is preliminary data.</text>
</comment>
<accession>A0A8H6TUG0</accession>
<name>A0A8H6TUG0_9AGAR</name>
<evidence type="ECO:0000313" key="2">
    <source>
        <dbReference type="Proteomes" id="UP000623467"/>
    </source>
</evidence>
<dbReference type="Proteomes" id="UP000623467">
    <property type="component" value="Unassembled WGS sequence"/>
</dbReference>
<evidence type="ECO:0000313" key="1">
    <source>
        <dbReference type="EMBL" id="KAF7324233.1"/>
    </source>
</evidence>
<keyword evidence="2" id="KW-1185">Reference proteome</keyword>
<reference evidence="1" key="1">
    <citation type="submission" date="2020-05" db="EMBL/GenBank/DDBJ databases">
        <title>Mycena genomes resolve the evolution of fungal bioluminescence.</title>
        <authorList>
            <person name="Tsai I.J."/>
        </authorList>
    </citation>
    <scope>NUCLEOTIDE SEQUENCE</scope>
    <source>
        <strain evidence="1">160909Yilan</strain>
    </source>
</reference>
<organism evidence="1 2">
    <name type="scientific">Mycena sanguinolenta</name>
    <dbReference type="NCBI Taxonomy" id="230812"/>
    <lineage>
        <taxon>Eukaryota</taxon>
        <taxon>Fungi</taxon>
        <taxon>Dikarya</taxon>
        <taxon>Basidiomycota</taxon>
        <taxon>Agaricomycotina</taxon>
        <taxon>Agaricomycetes</taxon>
        <taxon>Agaricomycetidae</taxon>
        <taxon>Agaricales</taxon>
        <taxon>Marasmiineae</taxon>
        <taxon>Mycenaceae</taxon>
        <taxon>Mycena</taxon>
    </lineage>
</organism>
<dbReference type="AlphaFoldDB" id="A0A8H6TUG0"/>
<protein>
    <submittedName>
        <fullName evidence="1">Uncharacterized protein</fullName>
    </submittedName>
</protein>